<dbReference type="AlphaFoldDB" id="A0AAN8XQF5"/>
<keyword evidence="2" id="KW-1003">Cell membrane</keyword>
<evidence type="ECO:0000256" key="4">
    <source>
        <dbReference type="ARBA" id="ARBA00022989"/>
    </source>
</evidence>
<keyword evidence="7" id="KW-0325">Glycoprotein</keyword>
<evidence type="ECO:0000256" key="2">
    <source>
        <dbReference type="ARBA" id="ARBA00022475"/>
    </source>
</evidence>
<evidence type="ECO:0000313" key="11">
    <source>
        <dbReference type="Proteomes" id="UP001381693"/>
    </source>
</evidence>
<dbReference type="GO" id="GO:0005886">
    <property type="term" value="C:plasma membrane"/>
    <property type="evidence" value="ECO:0007669"/>
    <property type="project" value="UniProtKB-SubCell"/>
</dbReference>
<evidence type="ECO:0000256" key="1">
    <source>
        <dbReference type="ARBA" id="ARBA00004651"/>
    </source>
</evidence>
<reference evidence="10 11" key="1">
    <citation type="submission" date="2023-11" db="EMBL/GenBank/DDBJ databases">
        <title>Halocaridina rubra genome assembly.</title>
        <authorList>
            <person name="Smith C."/>
        </authorList>
    </citation>
    <scope>NUCLEOTIDE SEQUENCE [LARGE SCALE GENOMIC DNA]</scope>
    <source>
        <strain evidence="10">EP-1</strain>
        <tissue evidence="10">Whole</tissue>
    </source>
</reference>
<evidence type="ECO:0000256" key="6">
    <source>
        <dbReference type="ARBA" id="ARBA00023170"/>
    </source>
</evidence>
<comment type="subcellular location">
    <subcellularLocation>
        <location evidence="1">Cell membrane</location>
        <topology evidence="1">Multi-pass membrane protein</topology>
    </subcellularLocation>
</comment>
<dbReference type="Proteomes" id="UP001381693">
    <property type="component" value="Unassembled WGS sequence"/>
</dbReference>
<feature type="transmembrane region" description="Helical" evidence="8">
    <location>
        <begin position="354"/>
        <end position="376"/>
    </location>
</feature>
<accession>A0AAN8XQF5</accession>
<evidence type="ECO:0000256" key="7">
    <source>
        <dbReference type="ARBA" id="ARBA00023180"/>
    </source>
</evidence>
<feature type="transmembrane region" description="Helical" evidence="8">
    <location>
        <begin position="411"/>
        <end position="429"/>
    </location>
</feature>
<sequence length="567" mass="64189">MNSFILLVGVTLLWSSCGINANIYAKEDPESDLLFTGAEAVADILEEEVSPRCAIVVFTDGPSTTHSLFKNSSSPFGQRSVTVLQMPQEFTSDNETWLPALHLAENTHELRSFFCIAMVVCSLNTEFLEAYAEWANLTRIMPWEIKTIILTHLENSEVNEIMSNHWTFSMMNIMLVNVQSSSPVRCDIFAYFYYHRSTKSVLQRIVSWKKGSGFFAFTEYSFFPEKYENCHGGIFNTITFIFPPYMMYVEKKAPNGTMVPTLAGREIYVWEAIAKAMNFSLVIHVRDPTIPSVFWIPIDERTAFARSMKLPFLPHMMSRYDYSVFIEDTMVAFTMKKPSLKPRWQSLYYPLTELVWLSTLIALFVVPAVMLILSTVGGNTHITRNTVFEDAYRILLCQSVSDQRIPATSSARVLVVTWLIFTFIIGSAYRGNLIGFLTIPKYPKRPETLAEMIASGAGTLFPNLLKLFLVYFTASNSTLSRTLVSRSSVIPTFGEGVKILMKYENTSVMYERFVAELIIVENYTAIDGTTPLYVAKGMVLPGWEGYPAMPDSPFTHNVNKVILAIHA</sequence>
<proteinExistence type="predicted"/>
<name>A0AAN8XQF5_HALRR</name>
<keyword evidence="11" id="KW-1185">Reference proteome</keyword>
<feature type="transmembrane region" description="Helical" evidence="8">
    <location>
        <begin position="449"/>
        <end position="472"/>
    </location>
</feature>
<keyword evidence="5 8" id="KW-0472">Membrane</keyword>
<comment type="caution">
    <text evidence="10">The sequence shown here is derived from an EMBL/GenBank/DDBJ whole genome shotgun (WGS) entry which is preliminary data.</text>
</comment>
<feature type="non-terminal residue" evidence="10">
    <location>
        <position position="567"/>
    </location>
</feature>
<evidence type="ECO:0000256" key="3">
    <source>
        <dbReference type="ARBA" id="ARBA00022692"/>
    </source>
</evidence>
<dbReference type="Gene3D" id="1.10.287.70">
    <property type="match status" value="1"/>
</dbReference>
<evidence type="ECO:0000256" key="9">
    <source>
        <dbReference type="SAM" id="SignalP"/>
    </source>
</evidence>
<dbReference type="PANTHER" id="PTHR42643:SF30">
    <property type="entry name" value="IONOTROPIC RECEPTOR 40A-RELATED"/>
    <property type="match status" value="1"/>
</dbReference>
<evidence type="ECO:0000256" key="5">
    <source>
        <dbReference type="ARBA" id="ARBA00023136"/>
    </source>
</evidence>
<evidence type="ECO:0000313" key="10">
    <source>
        <dbReference type="EMBL" id="KAK7085878.1"/>
    </source>
</evidence>
<organism evidence="10 11">
    <name type="scientific">Halocaridina rubra</name>
    <name type="common">Hawaiian red shrimp</name>
    <dbReference type="NCBI Taxonomy" id="373956"/>
    <lineage>
        <taxon>Eukaryota</taxon>
        <taxon>Metazoa</taxon>
        <taxon>Ecdysozoa</taxon>
        <taxon>Arthropoda</taxon>
        <taxon>Crustacea</taxon>
        <taxon>Multicrustacea</taxon>
        <taxon>Malacostraca</taxon>
        <taxon>Eumalacostraca</taxon>
        <taxon>Eucarida</taxon>
        <taxon>Decapoda</taxon>
        <taxon>Pleocyemata</taxon>
        <taxon>Caridea</taxon>
        <taxon>Atyoidea</taxon>
        <taxon>Atyidae</taxon>
        <taxon>Halocaridina</taxon>
    </lineage>
</organism>
<keyword evidence="4 8" id="KW-1133">Transmembrane helix</keyword>
<keyword evidence="9" id="KW-0732">Signal</keyword>
<feature type="chain" id="PRO_5042936668" evidence="9">
    <location>
        <begin position="22"/>
        <end position="567"/>
    </location>
</feature>
<dbReference type="PANTHER" id="PTHR42643">
    <property type="entry name" value="IONOTROPIC RECEPTOR 20A-RELATED"/>
    <property type="match status" value="1"/>
</dbReference>
<keyword evidence="3 8" id="KW-0812">Transmembrane</keyword>
<gene>
    <name evidence="10" type="ORF">SK128_006581</name>
</gene>
<dbReference type="EMBL" id="JAXCGZ010000510">
    <property type="protein sequence ID" value="KAK7085878.1"/>
    <property type="molecule type" value="Genomic_DNA"/>
</dbReference>
<protein>
    <submittedName>
        <fullName evidence="10">Uncharacterized protein</fullName>
    </submittedName>
</protein>
<dbReference type="InterPro" id="IPR052192">
    <property type="entry name" value="Insect_Ionotropic_Sensory_Rcpt"/>
</dbReference>
<feature type="signal peptide" evidence="9">
    <location>
        <begin position="1"/>
        <end position="21"/>
    </location>
</feature>
<keyword evidence="6" id="KW-0675">Receptor</keyword>
<evidence type="ECO:0000256" key="8">
    <source>
        <dbReference type="SAM" id="Phobius"/>
    </source>
</evidence>